<dbReference type="InterPro" id="IPR036388">
    <property type="entry name" value="WH-like_DNA-bd_sf"/>
</dbReference>
<evidence type="ECO:0000259" key="6">
    <source>
        <dbReference type="Pfam" id="PF08281"/>
    </source>
</evidence>
<keyword evidence="2" id="KW-0805">Transcription regulation</keyword>
<evidence type="ECO:0000259" key="5">
    <source>
        <dbReference type="Pfam" id="PF04542"/>
    </source>
</evidence>
<proteinExistence type="inferred from homology"/>
<feature type="domain" description="RNA polymerase sigma factor 70 region 4 type 2" evidence="6">
    <location>
        <begin position="122"/>
        <end position="173"/>
    </location>
</feature>
<dbReference type="InterPro" id="IPR014284">
    <property type="entry name" value="RNA_pol_sigma-70_dom"/>
</dbReference>
<dbReference type="PANTHER" id="PTHR43133">
    <property type="entry name" value="RNA POLYMERASE ECF-TYPE SIGMA FACTO"/>
    <property type="match status" value="1"/>
</dbReference>
<dbReference type="RefSeq" id="WP_271883854.1">
    <property type="nucleotide sequence ID" value="NZ_CP067136.1"/>
</dbReference>
<dbReference type="Gene3D" id="1.10.10.10">
    <property type="entry name" value="Winged helix-like DNA-binding domain superfamily/Winged helix DNA-binding domain"/>
    <property type="match status" value="1"/>
</dbReference>
<dbReference type="Proteomes" id="UP001219349">
    <property type="component" value="Chromosome"/>
</dbReference>
<sequence>MTASDDLAALLARVALRDRAAFSALYQAASPKLFGICLRILRNKPEAEDALQDIFVKIWHNADRYAASRSSPYAWLNTVARNHAIDLLRARKPGGGDLDLAEQLAADEPSPEESVINASEGRRIDACMEQLPPQRGEAVRLAYVEGDSYIELAERFSVPLNTMRSWLRRSLIQLRECLSHG</sequence>
<dbReference type="InterPro" id="IPR013249">
    <property type="entry name" value="RNA_pol_sigma70_r4_t2"/>
</dbReference>
<evidence type="ECO:0000313" key="7">
    <source>
        <dbReference type="EMBL" id="WCR06923.1"/>
    </source>
</evidence>
<dbReference type="InterPro" id="IPR013325">
    <property type="entry name" value="RNA_pol_sigma_r2"/>
</dbReference>
<evidence type="ECO:0000256" key="1">
    <source>
        <dbReference type="ARBA" id="ARBA00010641"/>
    </source>
</evidence>
<comment type="similarity">
    <text evidence="1">Belongs to the sigma-70 factor family. ECF subfamily.</text>
</comment>
<evidence type="ECO:0000256" key="4">
    <source>
        <dbReference type="ARBA" id="ARBA00023163"/>
    </source>
</evidence>
<keyword evidence="4" id="KW-0804">Transcription</keyword>
<dbReference type="NCBIfam" id="TIGR02937">
    <property type="entry name" value="sigma70-ECF"/>
    <property type="match status" value="1"/>
</dbReference>
<gene>
    <name evidence="7" type="ORF">JHX87_15855</name>
</gene>
<evidence type="ECO:0000313" key="8">
    <source>
        <dbReference type="Proteomes" id="UP001219349"/>
    </source>
</evidence>
<dbReference type="PANTHER" id="PTHR43133:SF62">
    <property type="entry name" value="RNA POLYMERASE SIGMA FACTOR SIGZ"/>
    <property type="match status" value="1"/>
</dbReference>
<dbReference type="SUPFAM" id="SSF88659">
    <property type="entry name" value="Sigma3 and sigma4 domains of RNA polymerase sigma factors"/>
    <property type="match status" value="1"/>
</dbReference>
<dbReference type="EMBL" id="CP067136">
    <property type="protein sequence ID" value="WCR06923.1"/>
    <property type="molecule type" value="Genomic_DNA"/>
</dbReference>
<evidence type="ECO:0000256" key="2">
    <source>
        <dbReference type="ARBA" id="ARBA00023015"/>
    </source>
</evidence>
<organism evidence="7 8">
    <name type="scientific">Paracoccus fistulariae</name>
    <dbReference type="NCBI Taxonomy" id="658446"/>
    <lineage>
        <taxon>Bacteria</taxon>
        <taxon>Pseudomonadati</taxon>
        <taxon>Pseudomonadota</taxon>
        <taxon>Alphaproteobacteria</taxon>
        <taxon>Rhodobacterales</taxon>
        <taxon>Paracoccaceae</taxon>
        <taxon>Paracoccus</taxon>
    </lineage>
</organism>
<reference evidence="7 8" key="1">
    <citation type="submission" date="2021-01" db="EMBL/GenBank/DDBJ databases">
        <title>Biogeographic distribution of Paracoccus.</title>
        <authorList>
            <person name="Hollensteiner J."/>
            <person name="Leineberger J."/>
            <person name="Brinkhoff T."/>
            <person name="Daniel R."/>
        </authorList>
    </citation>
    <scope>NUCLEOTIDE SEQUENCE [LARGE SCALE GENOMIC DNA]</scope>
    <source>
        <strain evidence="7 8">KCTC 22803</strain>
    </source>
</reference>
<protein>
    <submittedName>
        <fullName evidence="7">Sigma-70 family RNA polymerase sigma factor</fullName>
    </submittedName>
</protein>
<dbReference type="InterPro" id="IPR013324">
    <property type="entry name" value="RNA_pol_sigma_r3/r4-like"/>
</dbReference>
<keyword evidence="3" id="KW-0731">Sigma factor</keyword>
<dbReference type="CDD" id="cd06171">
    <property type="entry name" value="Sigma70_r4"/>
    <property type="match status" value="1"/>
</dbReference>
<dbReference type="Pfam" id="PF04542">
    <property type="entry name" value="Sigma70_r2"/>
    <property type="match status" value="1"/>
</dbReference>
<dbReference type="SUPFAM" id="SSF88946">
    <property type="entry name" value="Sigma2 domain of RNA polymerase sigma factors"/>
    <property type="match status" value="1"/>
</dbReference>
<dbReference type="InterPro" id="IPR007627">
    <property type="entry name" value="RNA_pol_sigma70_r2"/>
</dbReference>
<dbReference type="Pfam" id="PF08281">
    <property type="entry name" value="Sigma70_r4_2"/>
    <property type="match status" value="1"/>
</dbReference>
<name>A0ABY7SK26_9RHOB</name>
<dbReference type="NCBIfam" id="NF009167">
    <property type="entry name" value="PRK12514.1"/>
    <property type="match status" value="1"/>
</dbReference>
<feature type="domain" description="RNA polymerase sigma-70 region 2" evidence="5">
    <location>
        <begin position="25"/>
        <end position="92"/>
    </location>
</feature>
<dbReference type="InterPro" id="IPR039425">
    <property type="entry name" value="RNA_pol_sigma-70-like"/>
</dbReference>
<keyword evidence="8" id="KW-1185">Reference proteome</keyword>
<accession>A0ABY7SK26</accession>
<dbReference type="Gene3D" id="1.10.1740.10">
    <property type="match status" value="1"/>
</dbReference>
<evidence type="ECO:0000256" key="3">
    <source>
        <dbReference type="ARBA" id="ARBA00023082"/>
    </source>
</evidence>